<accession>A0ABN0UWJ6</accession>
<sequence length="123" mass="12820">MTDGSTFLRPKQAARAAIQLATIADDLKAKLDASVERIKAIQARGTQVWGDDEPGTQFVKNYNKGGDGAASATLDAATRYADVFTDVGPIVTQAIDGTVDVDMAVGEAISKLTGQPGKPPTDI</sequence>
<evidence type="ECO:0000313" key="2">
    <source>
        <dbReference type="Proteomes" id="UP001500967"/>
    </source>
</evidence>
<reference evidence="1 2" key="1">
    <citation type="journal article" date="2019" name="Int. J. Syst. Evol. Microbiol.">
        <title>The Global Catalogue of Microorganisms (GCM) 10K type strain sequencing project: providing services to taxonomists for standard genome sequencing and annotation.</title>
        <authorList>
            <consortium name="The Broad Institute Genomics Platform"/>
            <consortium name="The Broad Institute Genome Sequencing Center for Infectious Disease"/>
            <person name="Wu L."/>
            <person name="Ma J."/>
        </authorList>
    </citation>
    <scope>NUCLEOTIDE SEQUENCE [LARGE SCALE GENOMIC DNA]</scope>
    <source>
        <strain evidence="1 2">JCM 10425</strain>
    </source>
</reference>
<name>A0ABN0UWJ6_9ACTN</name>
<protein>
    <submittedName>
        <fullName evidence="1">Uncharacterized protein</fullName>
    </submittedName>
</protein>
<dbReference type="RefSeq" id="WP_344652025.1">
    <property type="nucleotide sequence ID" value="NZ_BAAAGX010000023.1"/>
</dbReference>
<gene>
    <name evidence="1" type="ORF">GCM10009539_57320</name>
</gene>
<keyword evidence="2" id="KW-1185">Reference proteome</keyword>
<organism evidence="1 2">
    <name type="scientific">Cryptosporangium japonicum</name>
    <dbReference type="NCBI Taxonomy" id="80872"/>
    <lineage>
        <taxon>Bacteria</taxon>
        <taxon>Bacillati</taxon>
        <taxon>Actinomycetota</taxon>
        <taxon>Actinomycetes</taxon>
        <taxon>Cryptosporangiales</taxon>
        <taxon>Cryptosporangiaceae</taxon>
        <taxon>Cryptosporangium</taxon>
    </lineage>
</organism>
<proteinExistence type="predicted"/>
<comment type="caution">
    <text evidence="1">The sequence shown here is derived from an EMBL/GenBank/DDBJ whole genome shotgun (WGS) entry which is preliminary data.</text>
</comment>
<dbReference type="Proteomes" id="UP001500967">
    <property type="component" value="Unassembled WGS sequence"/>
</dbReference>
<dbReference type="EMBL" id="BAAAGX010000023">
    <property type="protein sequence ID" value="GAA0263744.1"/>
    <property type="molecule type" value="Genomic_DNA"/>
</dbReference>
<evidence type="ECO:0000313" key="1">
    <source>
        <dbReference type="EMBL" id="GAA0263744.1"/>
    </source>
</evidence>